<dbReference type="OrthoDB" id="5086080at2759"/>
<protein>
    <recommendedName>
        <fullName evidence="5">BZIP domain-containing protein</fullName>
    </recommendedName>
</protein>
<dbReference type="Gene3D" id="1.20.5.170">
    <property type="match status" value="1"/>
</dbReference>
<evidence type="ECO:0000313" key="3">
    <source>
        <dbReference type="EMBL" id="KAH7080776.1"/>
    </source>
</evidence>
<comment type="caution">
    <text evidence="3">The sequence shown here is derived from an EMBL/GenBank/DDBJ whole genome shotgun (WGS) entry which is preliminary data.</text>
</comment>
<reference evidence="3" key="1">
    <citation type="journal article" date="2021" name="Nat. Commun.">
        <title>Genetic determinants of endophytism in the Arabidopsis root mycobiome.</title>
        <authorList>
            <person name="Mesny F."/>
            <person name="Miyauchi S."/>
            <person name="Thiergart T."/>
            <person name="Pickel B."/>
            <person name="Atanasova L."/>
            <person name="Karlsson M."/>
            <person name="Huettel B."/>
            <person name="Barry K.W."/>
            <person name="Haridas S."/>
            <person name="Chen C."/>
            <person name="Bauer D."/>
            <person name="Andreopoulos W."/>
            <person name="Pangilinan J."/>
            <person name="LaButti K."/>
            <person name="Riley R."/>
            <person name="Lipzen A."/>
            <person name="Clum A."/>
            <person name="Drula E."/>
            <person name="Henrissat B."/>
            <person name="Kohler A."/>
            <person name="Grigoriev I.V."/>
            <person name="Martin F.M."/>
            <person name="Hacquard S."/>
        </authorList>
    </citation>
    <scope>NUCLEOTIDE SEQUENCE</scope>
    <source>
        <strain evidence="3">MPI-SDFR-AT-0120</strain>
    </source>
</reference>
<dbReference type="PANTHER" id="PTHR37012">
    <property type="entry name" value="B-ZIP TRANSCRIPTION FACTOR (EUROFUNG)-RELATED"/>
    <property type="match status" value="1"/>
</dbReference>
<sequence length="421" mass="48044">MHPTERQQLDPEAQKARKRAWDRAAQRKLRQNTKNRLQHLENTINTLKNNNKDEIIARLMNENEGLRKEIQRLQDIISGTIATLQNAGSAISSASEGGHVPIRIQSSSSEDEAGIPMSSEALQTLTNEPRQRVSVEPQQVPLNEPPQTLSSELHHEIPNEPQETVLSETEHMVRSPTTESPLPPDLHQILSASSWEVDAWETANQIFGGIAHVDVMETLIADTIDMGPLIKGIHLGWNSLSQQQKRNPSVRILQQMDESIWASMPKTPRAAIACKSYMLLRYLFNPDSKTLNDMPEWEQPSHLQRYTRHPIAISFFPWPALRERLILNQELYLGTCDFFEEIISNCVFTWPYDFEDTFTIDDGYPNEYRVNPLFVEYVRDLGNWTMAPSFFAKFPELLSDIFIPRPQPPNGLGADQMTLVS</sequence>
<gene>
    <name evidence="3" type="ORF">FB567DRAFT_448296</name>
</gene>
<evidence type="ECO:0000313" key="4">
    <source>
        <dbReference type="Proteomes" id="UP000813461"/>
    </source>
</evidence>
<dbReference type="AlphaFoldDB" id="A0A8K0VWD6"/>
<dbReference type="Pfam" id="PF11905">
    <property type="entry name" value="DUF3425"/>
    <property type="match status" value="1"/>
</dbReference>
<evidence type="ECO:0000256" key="2">
    <source>
        <dbReference type="SAM" id="MobiDB-lite"/>
    </source>
</evidence>
<name>A0A8K0VWD6_9PLEO</name>
<organism evidence="3 4">
    <name type="scientific">Paraphoma chrysanthemicola</name>
    <dbReference type="NCBI Taxonomy" id="798071"/>
    <lineage>
        <taxon>Eukaryota</taxon>
        <taxon>Fungi</taxon>
        <taxon>Dikarya</taxon>
        <taxon>Ascomycota</taxon>
        <taxon>Pezizomycotina</taxon>
        <taxon>Dothideomycetes</taxon>
        <taxon>Pleosporomycetidae</taxon>
        <taxon>Pleosporales</taxon>
        <taxon>Pleosporineae</taxon>
        <taxon>Phaeosphaeriaceae</taxon>
        <taxon>Paraphoma</taxon>
    </lineage>
</organism>
<evidence type="ECO:0000256" key="1">
    <source>
        <dbReference type="SAM" id="Coils"/>
    </source>
</evidence>
<keyword evidence="4" id="KW-1185">Reference proteome</keyword>
<feature type="compositionally biased region" description="Polar residues" evidence="2">
    <location>
        <begin position="136"/>
        <end position="151"/>
    </location>
</feature>
<proteinExistence type="predicted"/>
<dbReference type="CDD" id="cd14688">
    <property type="entry name" value="bZIP_YAP"/>
    <property type="match status" value="1"/>
</dbReference>
<dbReference type="PANTHER" id="PTHR37012:SF7">
    <property type="entry name" value="B-ZIP TRANSCRIPTION FACTOR (EUROFUNG)-RELATED"/>
    <property type="match status" value="1"/>
</dbReference>
<feature type="coiled-coil region" evidence="1">
    <location>
        <begin position="23"/>
        <end position="76"/>
    </location>
</feature>
<evidence type="ECO:0008006" key="5">
    <source>
        <dbReference type="Google" id="ProtNLM"/>
    </source>
</evidence>
<dbReference type="InterPro" id="IPR021833">
    <property type="entry name" value="DUF3425"/>
</dbReference>
<keyword evidence="1" id="KW-0175">Coiled coil</keyword>
<accession>A0A8K0VWD6</accession>
<feature type="region of interest" description="Disordered" evidence="2">
    <location>
        <begin position="127"/>
        <end position="155"/>
    </location>
</feature>
<dbReference type="Proteomes" id="UP000813461">
    <property type="component" value="Unassembled WGS sequence"/>
</dbReference>
<dbReference type="EMBL" id="JAGMVJ010000015">
    <property type="protein sequence ID" value="KAH7080776.1"/>
    <property type="molecule type" value="Genomic_DNA"/>
</dbReference>